<gene>
    <name evidence="2" type="ORF">DESAMIL20_392</name>
</gene>
<dbReference type="STRING" id="1562698.DESAMIL20_392"/>
<keyword evidence="1" id="KW-0472">Membrane</keyword>
<dbReference type="OrthoDB" id="5398673at2"/>
<reference evidence="2 3" key="1">
    <citation type="journal article" date="2017" name="Front. Microbiol.">
        <title>Genome Sequence of Desulfurella amilsii Strain TR1 and Comparative Genomics of Desulfurellaceae Family.</title>
        <authorList>
            <person name="Florentino A.P."/>
            <person name="Stams A.J."/>
            <person name="Sanchez-Andrea I."/>
        </authorList>
    </citation>
    <scope>NUCLEOTIDE SEQUENCE [LARGE SCALE GENOMIC DNA]</scope>
    <source>
        <strain evidence="2 3">TR1</strain>
    </source>
</reference>
<name>A0A1X4XZ27_9BACT</name>
<sequence length="128" mass="14564">MVSVNNKAFTIIEAIIALFILLIVVLGLLYSLNLSINVNMQNTLRNHALRIAQSQTDEILNNAFNNIPVKTTYTKTIDTQVNNFVQHYTVNVVPTIEPQQEVILYTITVSWIYKGQTYYHAQNTAVHL</sequence>
<protein>
    <recommendedName>
        <fullName evidence="4">Type IV fimbrial biogenesis protein PilV</fullName>
    </recommendedName>
</protein>
<proteinExistence type="predicted"/>
<dbReference type="InterPro" id="IPR012902">
    <property type="entry name" value="N_methyl_site"/>
</dbReference>
<keyword evidence="3" id="KW-1185">Reference proteome</keyword>
<dbReference type="Pfam" id="PF07963">
    <property type="entry name" value="N_methyl"/>
    <property type="match status" value="1"/>
</dbReference>
<comment type="caution">
    <text evidence="2">The sequence shown here is derived from an EMBL/GenBank/DDBJ whole genome shotgun (WGS) entry which is preliminary data.</text>
</comment>
<accession>A0A1X4XZ27</accession>
<dbReference type="Proteomes" id="UP000194141">
    <property type="component" value="Unassembled WGS sequence"/>
</dbReference>
<feature type="transmembrane region" description="Helical" evidence="1">
    <location>
        <begin position="12"/>
        <end position="32"/>
    </location>
</feature>
<keyword evidence="1" id="KW-1133">Transmembrane helix</keyword>
<evidence type="ECO:0000256" key="1">
    <source>
        <dbReference type="SAM" id="Phobius"/>
    </source>
</evidence>
<evidence type="ECO:0008006" key="4">
    <source>
        <dbReference type="Google" id="ProtNLM"/>
    </source>
</evidence>
<organism evidence="2 3">
    <name type="scientific">Desulfurella amilsii</name>
    <dbReference type="NCBI Taxonomy" id="1562698"/>
    <lineage>
        <taxon>Bacteria</taxon>
        <taxon>Pseudomonadati</taxon>
        <taxon>Campylobacterota</taxon>
        <taxon>Desulfurellia</taxon>
        <taxon>Desulfurellales</taxon>
        <taxon>Desulfurellaceae</taxon>
        <taxon>Desulfurella</taxon>
    </lineage>
</organism>
<evidence type="ECO:0000313" key="3">
    <source>
        <dbReference type="Proteomes" id="UP000194141"/>
    </source>
</evidence>
<keyword evidence="1" id="KW-0812">Transmembrane</keyword>
<evidence type="ECO:0000313" key="2">
    <source>
        <dbReference type="EMBL" id="OSS42786.1"/>
    </source>
</evidence>
<dbReference type="AlphaFoldDB" id="A0A1X4XZ27"/>
<dbReference type="EMBL" id="MDSU01000005">
    <property type="protein sequence ID" value="OSS42786.1"/>
    <property type="molecule type" value="Genomic_DNA"/>
</dbReference>
<dbReference type="RefSeq" id="WP_086033206.1">
    <property type="nucleotide sequence ID" value="NZ_MDSU01000005.1"/>
</dbReference>